<evidence type="ECO:0000313" key="2">
    <source>
        <dbReference type="Proteomes" id="UP000189299"/>
    </source>
</evidence>
<organism evidence="1 2">
    <name type="scientific">Enterococcus mundtii</name>
    <dbReference type="NCBI Taxonomy" id="53346"/>
    <lineage>
        <taxon>Bacteria</taxon>
        <taxon>Bacillati</taxon>
        <taxon>Bacillota</taxon>
        <taxon>Bacilli</taxon>
        <taxon>Lactobacillales</taxon>
        <taxon>Enterococcaceae</taxon>
        <taxon>Enterococcus</taxon>
    </lineage>
</organism>
<accession>A0A1V2UDH4</accession>
<comment type="caution">
    <text evidence="1">The sequence shown here is derived from an EMBL/GenBank/DDBJ whole genome shotgun (WGS) entry which is preliminary data.</text>
</comment>
<name>A0A1V2UDH4_ENTMU</name>
<reference evidence="1 2" key="1">
    <citation type="submission" date="2016-12" db="EMBL/GenBank/DDBJ databases">
        <authorList>
            <person name="Song W.-J."/>
            <person name="Kurnit D.M."/>
        </authorList>
    </citation>
    <scope>NUCLEOTIDE SEQUENCE [LARGE SCALE GENOMIC DNA]</scope>
    <source>
        <strain evidence="1 2">CGB1038-1_S1</strain>
    </source>
</reference>
<gene>
    <name evidence="1" type="ORF">BTN92_14165</name>
</gene>
<evidence type="ECO:0000313" key="1">
    <source>
        <dbReference type="EMBL" id="ONN40990.1"/>
    </source>
</evidence>
<proteinExistence type="predicted"/>
<dbReference type="EMBL" id="MSTR01000017">
    <property type="protein sequence ID" value="ONN40990.1"/>
    <property type="molecule type" value="Genomic_DNA"/>
</dbReference>
<sequence length="51" mass="5867">MKAEGYDCSEEVIRKQSPLISDHINFVGKYTFRYEDGLSNGELPPLNIEDF</sequence>
<protein>
    <submittedName>
        <fullName evidence="1">Transposase</fullName>
    </submittedName>
</protein>
<dbReference type="Proteomes" id="UP000189299">
    <property type="component" value="Unassembled WGS sequence"/>
</dbReference>
<dbReference type="AlphaFoldDB" id="A0A1V2UDH4"/>